<evidence type="ECO:0000313" key="2">
    <source>
        <dbReference type="EMBL" id="CUA77302.1"/>
    </source>
</evidence>
<keyword evidence="2" id="KW-0695">RNA-directed DNA polymerase</keyword>
<name>A0A0K6GFC3_9AGAM</name>
<reference evidence="2 3" key="1">
    <citation type="submission" date="2015-07" db="EMBL/GenBank/DDBJ databases">
        <authorList>
            <person name="Noorani M."/>
        </authorList>
    </citation>
    <scope>NUCLEOTIDE SEQUENCE [LARGE SCALE GENOMIC DNA]</scope>
    <source>
        <strain evidence="2">BBA 69670</strain>
    </source>
</reference>
<keyword evidence="2" id="KW-0548">Nucleotidyltransferase</keyword>
<dbReference type="EMBL" id="CYGV01001817">
    <property type="protein sequence ID" value="CUA77302.1"/>
    <property type="molecule type" value="Genomic_DNA"/>
</dbReference>
<dbReference type="AlphaFoldDB" id="A0A0K6GFC3"/>
<dbReference type="PANTHER" id="PTHR33481">
    <property type="entry name" value="REVERSE TRANSCRIPTASE"/>
    <property type="match status" value="1"/>
</dbReference>
<dbReference type="PANTHER" id="PTHR33481:SF1">
    <property type="entry name" value="ENDONUCLEASE_EXONUCLEASE_PHOSPHATASE DOMAIN-CONTAINING PROTEIN-RELATED"/>
    <property type="match status" value="1"/>
</dbReference>
<dbReference type="GO" id="GO:0003964">
    <property type="term" value="F:RNA-directed DNA polymerase activity"/>
    <property type="evidence" value="ECO:0007669"/>
    <property type="project" value="UniProtKB-KW"/>
</dbReference>
<feature type="domain" description="Reverse transcriptase" evidence="1">
    <location>
        <begin position="316"/>
        <end position="468"/>
    </location>
</feature>
<sequence length="476" mass="53939">MPTLQSTASKNYTRPDNVFVSRQLVQALVSCQTVPDAQPMHTDHLPIRTSFELTVDKPLSCERWDWRKGDWEKFNEALELELADLPGLRLVTTQEALDERVAGIDRAIWKAVKQAVPTLRITPYSKRWWTPELSKLRRKVRKLARRSYNLREFGDLEIHKRLRLERNSYTQAVREAKRRHWETFLAELEGDQVWTAGKYLSAEPTDGARNEDKSRALLECFFPAPATDLPDFAFSDPASHAAPDLKPLTQADIHSVIQGLRPFKAPGPDRLPACVYKYGANLLVPHLLPVFRASLRLGIYPVEWRKSCTVVLRKPGKPDYSVPKAYRPIALLNVVSKILSACVAERLTRLADKHGWFPAHHFGGRASCNTTVAIHTAVKAIKDAWARGQVVSGLFLDVKGAFPHADPRRLAANMRRIGVPEPYVTWTLTKLDGRVTTLTFDDYTSPELAILNGIDQCCPLSVFYYLTYNSPLIRIP</sequence>
<proteinExistence type="predicted"/>
<dbReference type="InterPro" id="IPR000477">
    <property type="entry name" value="RT_dom"/>
</dbReference>
<evidence type="ECO:0000259" key="1">
    <source>
        <dbReference type="Pfam" id="PF00078"/>
    </source>
</evidence>
<organism evidence="2 3">
    <name type="scientific">Rhizoctonia solani</name>
    <dbReference type="NCBI Taxonomy" id="456999"/>
    <lineage>
        <taxon>Eukaryota</taxon>
        <taxon>Fungi</taxon>
        <taxon>Dikarya</taxon>
        <taxon>Basidiomycota</taxon>
        <taxon>Agaricomycotina</taxon>
        <taxon>Agaricomycetes</taxon>
        <taxon>Cantharellales</taxon>
        <taxon>Ceratobasidiaceae</taxon>
        <taxon>Rhizoctonia</taxon>
    </lineage>
</organism>
<dbReference type="Pfam" id="PF00078">
    <property type="entry name" value="RVT_1"/>
    <property type="match status" value="1"/>
</dbReference>
<dbReference type="Proteomes" id="UP000044841">
    <property type="component" value="Unassembled WGS sequence"/>
</dbReference>
<evidence type="ECO:0000313" key="3">
    <source>
        <dbReference type="Proteomes" id="UP000044841"/>
    </source>
</evidence>
<keyword evidence="3" id="KW-1185">Reference proteome</keyword>
<protein>
    <submittedName>
        <fullName evidence="2">Putative RNA-directed DNA polymerase from transposon BS</fullName>
    </submittedName>
</protein>
<keyword evidence="2" id="KW-0808">Transferase</keyword>
<gene>
    <name evidence="2" type="ORF">RSOLAG22IIIB_12666</name>
</gene>
<accession>A0A0K6GFC3</accession>